<name>A0A7I9Z405_9MYCO</name>
<dbReference type="EMBL" id="BLLA01000001">
    <property type="protein sequence ID" value="GFG95585.1"/>
    <property type="molecule type" value="Genomic_DNA"/>
</dbReference>
<protein>
    <submittedName>
        <fullName evidence="2">Uncharacterized protein</fullName>
    </submittedName>
</protein>
<dbReference type="Proteomes" id="UP000465301">
    <property type="component" value="Unassembled WGS sequence"/>
</dbReference>
<evidence type="ECO:0000313" key="3">
    <source>
        <dbReference type="Proteomes" id="UP000465301"/>
    </source>
</evidence>
<feature type="region of interest" description="Disordered" evidence="1">
    <location>
        <begin position="42"/>
        <end position="66"/>
    </location>
</feature>
<organism evidence="2 3">
    <name type="scientific">Mycobacterium timonense</name>
    <dbReference type="NCBI Taxonomy" id="701043"/>
    <lineage>
        <taxon>Bacteria</taxon>
        <taxon>Bacillati</taxon>
        <taxon>Actinomycetota</taxon>
        <taxon>Actinomycetes</taxon>
        <taxon>Mycobacteriales</taxon>
        <taxon>Mycobacteriaceae</taxon>
        <taxon>Mycobacterium</taxon>
        <taxon>Mycobacterium avium complex (MAC)</taxon>
    </lineage>
</organism>
<evidence type="ECO:0000256" key="1">
    <source>
        <dbReference type="SAM" id="MobiDB-lite"/>
    </source>
</evidence>
<keyword evidence="3" id="KW-1185">Reference proteome</keyword>
<dbReference type="AlphaFoldDB" id="A0A7I9Z405"/>
<reference evidence="2 3" key="1">
    <citation type="journal article" date="2019" name="Emerg. Microbes Infect.">
        <title>Comprehensive subspecies identification of 175 nontuberculous mycobacteria species based on 7547 genomic profiles.</title>
        <authorList>
            <person name="Matsumoto Y."/>
            <person name="Kinjo T."/>
            <person name="Motooka D."/>
            <person name="Nabeya D."/>
            <person name="Jung N."/>
            <person name="Uechi K."/>
            <person name="Horii T."/>
            <person name="Iida T."/>
            <person name="Fujita J."/>
            <person name="Nakamura S."/>
        </authorList>
    </citation>
    <scope>NUCLEOTIDE SEQUENCE [LARGE SCALE GENOMIC DNA]</scope>
    <source>
        <strain evidence="2 3">JCM 30726</strain>
    </source>
</reference>
<accession>A0A7I9Z405</accession>
<evidence type="ECO:0000313" key="2">
    <source>
        <dbReference type="EMBL" id="GFG95585.1"/>
    </source>
</evidence>
<proteinExistence type="predicted"/>
<sequence length="66" mass="7586">MREFTFGYARQLDSVLAEHLAGLCDRVNLLPGAQARAFIEHPGRGDAAERRRKGRDLRTRRDSSMW</sequence>
<feature type="compositionally biased region" description="Basic and acidic residues" evidence="1">
    <location>
        <begin position="56"/>
        <end position="66"/>
    </location>
</feature>
<gene>
    <name evidence="2" type="ORF">MTIM_14640</name>
</gene>
<comment type="caution">
    <text evidence="2">The sequence shown here is derived from an EMBL/GenBank/DDBJ whole genome shotgun (WGS) entry which is preliminary data.</text>
</comment>